<accession>A0A1Y6LQT2</accession>
<dbReference type="AlphaFoldDB" id="A0A1Y6LQT2"/>
<proteinExistence type="predicted"/>
<evidence type="ECO:0000313" key="2">
    <source>
        <dbReference type="EMBL" id="SMY26742.1"/>
    </source>
</evidence>
<dbReference type="EMBL" id="LT882683">
    <property type="protein sequence ID" value="SMY26742.1"/>
    <property type="molecule type" value="Genomic_DNA"/>
</dbReference>
<evidence type="ECO:0000313" key="3">
    <source>
        <dbReference type="Proteomes" id="UP000215453"/>
    </source>
</evidence>
<feature type="region of interest" description="Disordered" evidence="1">
    <location>
        <begin position="114"/>
        <end position="146"/>
    </location>
</feature>
<feature type="compositionally biased region" description="Polar residues" evidence="1">
    <location>
        <begin position="130"/>
        <end position="139"/>
    </location>
</feature>
<reference evidence="2 3" key="1">
    <citation type="submission" date="2016-10" db="EMBL/GenBank/DDBJ databases">
        <authorList>
            <person name="Varghese N."/>
        </authorList>
    </citation>
    <scope>NUCLEOTIDE SEQUENCE [LARGE SCALE GENOMIC DNA]</scope>
</reference>
<sequence length="218" mass="24001">MSRFFSSSKRLAKTLKWKLIGTTENVAWATAAVEAAVEHVPELKDRVDSAVVNGNPHPTGSDPLHVSGAIGKGSVKNRNRVTSYHAYPDGTVVFSDKKLPRLRVTASGVEVLATGGPTATASSSRHENTGSRLSQQDKQPGTVPPGWAYDGSANMYKFWDGQKWDLWQYTATVPGGIRWDGTKWVKREQRVMKLALATNDLAPEPERHRYPSPFTPKM</sequence>
<protein>
    <submittedName>
        <fullName evidence="2">Uncharacterized protein</fullName>
    </submittedName>
</protein>
<dbReference type="Proteomes" id="UP000215453">
    <property type="component" value="Chromosome 8"/>
</dbReference>
<name>A0A1Y6LQT2_ZYMTR</name>
<gene>
    <name evidence="2" type="ORF">ZT1A5_G8186</name>
</gene>
<evidence type="ECO:0000256" key="1">
    <source>
        <dbReference type="SAM" id="MobiDB-lite"/>
    </source>
</evidence>
<organism evidence="2 3">
    <name type="scientific">Zymoseptoria tritici ST99CH_1A5</name>
    <dbReference type="NCBI Taxonomy" id="1276529"/>
    <lineage>
        <taxon>Eukaryota</taxon>
        <taxon>Fungi</taxon>
        <taxon>Dikarya</taxon>
        <taxon>Ascomycota</taxon>
        <taxon>Pezizomycotina</taxon>
        <taxon>Dothideomycetes</taxon>
        <taxon>Dothideomycetidae</taxon>
        <taxon>Mycosphaerellales</taxon>
        <taxon>Mycosphaerellaceae</taxon>
        <taxon>Zymoseptoria</taxon>
    </lineage>
</organism>